<dbReference type="PANTHER" id="PTHR12483:SF8">
    <property type="entry name" value="PROTEIN SLC31A2"/>
    <property type="match status" value="1"/>
</dbReference>
<keyword evidence="3 5" id="KW-1133">Transmembrane helix</keyword>
<feature type="region of interest" description="Disordered" evidence="6">
    <location>
        <begin position="182"/>
        <end position="232"/>
    </location>
</feature>
<feature type="transmembrane region" description="Helical" evidence="5">
    <location>
        <begin position="149"/>
        <end position="169"/>
    </location>
</feature>
<evidence type="ECO:0000256" key="5">
    <source>
        <dbReference type="RuleBase" id="RU367022"/>
    </source>
</evidence>
<dbReference type="Proteomes" id="UP001318040">
    <property type="component" value="Chromosome 50"/>
</dbReference>
<feature type="compositionally biased region" description="Low complexity" evidence="6">
    <location>
        <begin position="182"/>
        <end position="197"/>
    </location>
</feature>
<keyword evidence="4 5" id="KW-0472">Membrane</keyword>
<dbReference type="KEGG" id="pmrn:116953208"/>
<evidence type="ECO:0000256" key="2">
    <source>
        <dbReference type="ARBA" id="ARBA00022692"/>
    </source>
</evidence>
<dbReference type="RefSeq" id="XP_032829064.1">
    <property type="nucleotide sequence ID" value="XM_032973173.1"/>
</dbReference>
<protein>
    <recommendedName>
        <fullName evidence="5">Copper transport protein</fullName>
    </recommendedName>
</protein>
<keyword evidence="2 5" id="KW-0812">Transmembrane</keyword>
<reference evidence="8" key="1">
    <citation type="submission" date="2025-08" db="UniProtKB">
        <authorList>
            <consortium name="RefSeq"/>
        </authorList>
    </citation>
    <scope>IDENTIFICATION</scope>
    <source>
        <tissue evidence="8">Sperm</tissue>
    </source>
</reference>
<dbReference type="AlphaFoldDB" id="A0AAJ7U4J7"/>
<comment type="subcellular location">
    <subcellularLocation>
        <location evidence="1">Late endosome membrane</location>
        <topology evidence="1">Multi-pass membrane protein</topology>
    </subcellularLocation>
    <subcellularLocation>
        <location evidence="5">Membrane</location>
        <topology evidence="5">Multi-pass membrane protein</topology>
    </subcellularLocation>
</comment>
<sequence length="232" mass="24478">MMQMFFQFSDKVTLLFEFWQTHGPGGLVGSLLILIVAAIGYEALKVARWCIEAGETAPSGGCGPSGSEPRPESDGQSAQVSQGGCDSMQACCPGATANGSDAEALRFLKPIASAQRRPIKRQLLLTLLHIVQVTLGYLLMLTAMTYNAWVFLAIVLGAGLGYLLAFPFLPASLLVPSASPSPSPSLRGATAEAEAAASPDRRDQRSSPASEFAPTMATLLEEPQLPGRHSEA</sequence>
<proteinExistence type="inferred from homology"/>
<gene>
    <name evidence="8" type="primary">SLC31A2</name>
</gene>
<evidence type="ECO:0000256" key="1">
    <source>
        <dbReference type="ARBA" id="ARBA00004107"/>
    </source>
</evidence>
<accession>A0AAJ7U4J7</accession>
<dbReference type="PANTHER" id="PTHR12483">
    <property type="entry name" value="SOLUTE CARRIER FAMILY 31 COPPER TRANSPORTERS"/>
    <property type="match status" value="1"/>
</dbReference>
<keyword evidence="7" id="KW-1185">Reference proteome</keyword>
<dbReference type="InterPro" id="IPR007274">
    <property type="entry name" value="Cop_transporter"/>
</dbReference>
<keyword evidence="5" id="KW-0186">Copper</keyword>
<organism evidence="7 8">
    <name type="scientific">Petromyzon marinus</name>
    <name type="common">Sea lamprey</name>
    <dbReference type="NCBI Taxonomy" id="7757"/>
    <lineage>
        <taxon>Eukaryota</taxon>
        <taxon>Metazoa</taxon>
        <taxon>Chordata</taxon>
        <taxon>Craniata</taxon>
        <taxon>Vertebrata</taxon>
        <taxon>Cyclostomata</taxon>
        <taxon>Hyperoartia</taxon>
        <taxon>Petromyzontiformes</taxon>
        <taxon>Petromyzontidae</taxon>
        <taxon>Petromyzon</taxon>
    </lineage>
</organism>
<comment type="similarity">
    <text evidence="5">Belongs to the copper transporter (Ctr) (TC 1.A.56) family. SLC31A subfamily.</text>
</comment>
<keyword evidence="5" id="KW-0813">Transport</keyword>
<dbReference type="GO" id="GO:0005375">
    <property type="term" value="F:copper ion transmembrane transporter activity"/>
    <property type="evidence" value="ECO:0007669"/>
    <property type="project" value="UniProtKB-UniRule"/>
</dbReference>
<keyword evidence="5" id="KW-0406">Ion transport</keyword>
<dbReference type="GO" id="GO:0031902">
    <property type="term" value="C:late endosome membrane"/>
    <property type="evidence" value="ECO:0007669"/>
    <property type="project" value="UniProtKB-SubCell"/>
</dbReference>
<feature type="region of interest" description="Disordered" evidence="6">
    <location>
        <begin position="57"/>
        <end position="82"/>
    </location>
</feature>
<evidence type="ECO:0000256" key="4">
    <source>
        <dbReference type="ARBA" id="ARBA00023136"/>
    </source>
</evidence>
<evidence type="ECO:0000313" key="7">
    <source>
        <dbReference type="Proteomes" id="UP001318040"/>
    </source>
</evidence>
<keyword evidence="5" id="KW-0187">Copper transport</keyword>
<feature type="transmembrane region" description="Helical" evidence="5">
    <location>
        <begin position="123"/>
        <end position="143"/>
    </location>
</feature>
<feature type="transmembrane region" description="Helical" evidence="5">
    <location>
        <begin position="25"/>
        <end position="44"/>
    </location>
</feature>
<evidence type="ECO:0000256" key="6">
    <source>
        <dbReference type="SAM" id="MobiDB-lite"/>
    </source>
</evidence>
<evidence type="ECO:0000313" key="8">
    <source>
        <dbReference type="RefSeq" id="XP_032829064.1"/>
    </source>
</evidence>
<evidence type="ECO:0000256" key="3">
    <source>
        <dbReference type="ARBA" id="ARBA00022989"/>
    </source>
</evidence>
<dbReference type="Pfam" id="PF04145">
    <property type="entry name" value="Ctr"/>
    <property type="match status" value="1"/>
</dbReference>
<name>A0AAJ7U4J7_PETMA</name>